<feature type="region of interest" description="Disordered" evidence="1">
    <location>
        <begin position="1"/>
        <end position="55"/>
    </location>
</feature>
<feature type="region of interest" description="Disordered" evidence="1">
    <location>
        <begin position="231"/>
        <end position="362"/>
    </location>
</feature>
<accession>A0ABD1CPA2</accession>
<feature type="region of interest" description="Disordered" evidence="1">
    <location>
        <begin position="732"/>
        <end position="757"/>
    </location>
</feature>
<feature type="compositionally biased region" description="Low complexity" evidence="1">
    <location>
        <begin position="303"/>
        <end position="315"/>
    </location>
</feature>
<feature type="region of interest" description="Disordered" evidence="1">
    <location>
        <begin position="842"/>
        <end position="894"/>
    </location>
</feature>
<dbReference type="Proteomes" id="UP001562425">
    <property type="component" value="Unassembled WGS sequence"/>
</dbReference>
<keyword evidence="3" id="KW-1185">Reference proteome</keyword>
<evidence type="ECO:0000313" key="3">
    <source>
        <dbReference type="Proteomes" id="UP001562425"/>
    </source>
</evidence>
<feature type="region of interest" description="Disordered" evidence="1">
    <location>
        <begin position="378"/>
        <end position="434"/>
    </location>
</feature>
<feature type="compositionally biased region" description="Polar residues" evidence="1">
    <location>
        <begin position="843"/>
        <end position="852"/>
    </location>
</feature>
<dbReference type="AlphaFoldDB" id="A0ABD1CPA2"/>
<feature type="region of interest" description="Disordered" evidence="1">
    <location>
        <begin position="585"/>
        <end position="612"/>
    </location>
</feature>
<feature type="compositionally biased region" description="Basic residues" evidence="1">
    <location>
        <begin position="11"/>
        <end position="37"/>
    </location>
</feature>
<sequence length="961" mass="103174">MSTTSSTTPHPPHHHHLLHTNGPGHHHGGHHHHHGHHLLAGSGHNTPGLPGSNLTQAGLEEYSRSYYEQTMYHHQKQSSYAQSEGYHSYVSSSDSSSTPFLDRLRQDSELLLSRSSHNWSQQDLQLQLSASSNSIADNNSSESTSSTETLKWLGSMSDVSEASHATSMSALSSAGSTSQLIAHSARVRTPQRHNSESILFMTAEDSSSSSNFSNSNSCLNLVSMGSLHHVHVHGHHQQQQQNPVSPGSAVHLHQSSSSSGSSGGSPVGEDLRFQHRTTSNTSLASSASAPAGSGNSNGGGSLNGSVRSSRSNNRLFPISTYTEIPSNVSGNSSSSSNISNGGPATPSGQQPPSMVDGSKQLSPHNWQSVADRINELEKHTGSSNNASNSNPIPTAGVKNLSHSSGVSTPVSAKPSPQKYTFFDPSKTHRVSNPSLKAFQKNAVISYFERQQAHARESSHNLSRPTTLNLGQQQQQPNSGSPPSLKSVSQRSSISSAYSSSGSTMDLTPSSHPGGIYHHHPSLQASIAVQQQLDKIAANNLRNQLASVHTMNLLNKVQSPQQQQQLESQMISNATLILANATMDTDCNGNPVEDQLDVNGSPPPPPPRSTRSIGMAGINSAAAAAAAATHAAHLATVRRTSSASEYSSIRDKMIQQRQTLSKDLFGPMIMGPTIALDDWVPERPPKNPMLRIPSPELPPPPMMSPTEDVLLINQDEPLPPPPPEILRHIRQLSDSGEPKSSAASRRNSFAGQTNKKSLYRASTFENLSPPPSQGGPPPQQLTQISQLIIPPAVPKKPQQSAIVVVEPQVMYRRPSSSMSSKPQSQPLTASSLHQAHRVLVNGKSPDQQPQQRHSLPMPLQQSIPQQPQQQQQFVPRQSDSRVSMRKRSHNSQQLPTTAMEYHLLKQLQAAHNGQMVPVSTPVTTTATANVTPPPPLKPRMPMQPLDVALNGAGQLISMGSKR</sequence>
<dbReference type="EMBL" id="JBEHCU010010468">
    <property type="protein sequence ID" value="KAL1378178.1"/>
    <property type="molecule type" value="Genomic_DNA"/>
</dbReference>
<feature type="compositionally biased region" description="Low complexity" evidence="1">
    <location>
        <begin position="276"/>
        <end position="294"/>
    </location>
</feature>
<feature type="compositionally biased region" description="Low complexity" evidence="1">
    <location>
        <begin position="326"/>
        <end position="342"/>
    </location>
</feature>
<gene>
    <name evidence="2" type="ORF">pipiens_004043</name>
</gene>
<protein>
    <submittedName>
        <fullName evidence="2">Uncharacterized protein</fullName>
    </submittedName>
</protein>
<feature type="compositionally biased region" description="Polar residues" evidence="1">
    <location>
        <begin position="740"/>
        <end position="755"/>
    </location>
</feature>
<reference evidence="2 3" key="1">
    <citation type="submission" date="2024-05" db="EMBL/GenBank/DDBJ databases">
        <title>Culex pipiens pipiens assembly and annotation.</title>
        <authorList>
            <person name="Alout H."/>
            <person name="Durand T."/>
        </authorList>
    </citation>
    <scope>NUCLEOTIDE SEQUENCE [LARGE SCALE GENOMIC DNA]</scope>
    <source>
        <strain evidence="2">HA-2024</strain>
        <tissue evidence="2">Whole body</tissue>
    </source>
</reference>
<feature type="region of interest" description="Disordered" evidence="1">
    <location>
        <begin position="676"/>
        <end position="704"/>
    </location>
</feature>
<evidence type="ECO:0000256" key="1">
    <source>
        <dbReference type="SAM" id="MobiDB-lite"/>
    </source>
</evidence>
<proteinExistence type="predicted"/>
<feature type="compositionally biased region" description="Polar residues" evidence="1">
    <location>
        <begin position="400"/>
        <end position="410"/>
    </location>
</feature>
<organism evidence="2 3">
    <name type="scientific">Culex pipiens pipiens</name>
    <name type="common">Northern house mosquito</name>
    <dbReference type="NCBI Taxonomy" id="38569"/>
    <lineage>
        <taxon>Eukaryota</taxon>
        <taxon>Metazoa</taxon>
        <taxon>Ecdysozoa</taxon>
        <taxon>Arthropoda</taxon>
        <taxon>Hexapoda</taxon>
        <taxon>Insecta</taxon>
        <taxon>Pterygota</taxon>
        <taxon>Neoptera</taxon>
        <taxon>Endopterygota</taxon>
        <taxon>Diptera</taxon>
        <taxon>Nematocera</taxon>
        <taxon>Culicoidea</taxon>
        <taxon>Culicidae</taxon>
        <taxon>Culicinae</taxon>
        <taxon>Culicini</taxon>
        <taxon>Culex</taxon>
        <taxon>Culex</taxon>
    </lineage>
</organism>
<name>A0ABD1CPA2_CULPP</name>
<feature type="region of interest" description="Disordered" evidence="1">
    <location>
        <begin position="450"/>
        <end position="518"/>
    </location>
</feature>
<comment type="caution">
    <text evidence="2">The sequence shown here is derived from an EMBL/GenBank/DDBJ whole genome shotgun (WGS) entry which is preliminary data.</text>
</comment>
<feature type="compositionally biased region" description="Low complexity" evidence="1">
    <location>
        <begin position="467"/>
        <end position="505"/>
    </location>
</feature>
<feature type="compositionally biased region" description="Low complexity" evidence="1">
    <location>
        <begin position="855"/>
        <end position="876"/>
    </location>
</feature>
<evidence type="ECO:0000313" key="2">
    <source>
        <dbReference type="EMBL" id="KAL1378178.1"/>
    </source>
</evidence>